<evidence type="ECO:0000313" key="4">
    <source>
        <dbReference type="Proteomes" id="UP000319894"/>
    </source>
</evidence>
<dbReference type="OrthoDB" id="229372at2157"/>
<dbReference type="Pfam" id="PF13456">
    <property type="entry name" value="RVT_3"/>
    <property type="match status" value="1"/>
</dbReference>
<proteinExistence type="predicted"/>
<dbReference type="GO" id="GO:0003676">
    <property type="term" value="F:nucleic acid binding"/>
    <property type="evidence" value="ECO:0007669"/>
    <property type="project" value="InterPro"/>
</dbReference>
<protein>
    <recommendedName>
        <fullName evidence="2">RNase H type-1 domain-containing protein</fullName>
    </recommendedName>
</protein>
<evidence type="ECO:0000259" key="2">
    <source>
        <dbReference type="Pfam" id="PF13456"/>
    </source>
</evidence>
<dbReference type="Proteomes" id="UP000319894">
    <property type="component" value="Unassembled WGS sequence"/>
</dbReference>
<name>A0A554N8J0_9EURY</name>
<dbReference type="RefSeq" id="WP_144262237.1">
    <property type="nucleotide sequence ID" value="NZ_QMDX01000006.1"/>
</dbReference>
<dbReference type="InParanoid" id="A0A554N8J0"/>
<dbReference type="SUPFAM" id="SSF53098">
    <property type="entry name" value="Ribonuclease H-like"/>
    <property type="match status" value="1"/>
</dbReference>
<comment type="caution">
    <text evidence="3">The sequence shown here is derived from an EMBL/GenBank/DDBJ whole genome shotgun (WGS) entry which is preliminary data.</text>
</comment>
<sequence>MTPSALGTSLVLSFDGSVRYGPANATPTGAGVGYVVSEGEPLVVGSWAPAAFVSSTHVEYRALVAGARAVAALAEHRDVASLHVRGDAAAVVDAVDPARAGEAGDEVTRRRVAEVRDLFAPIPEVTYRTVSRGRNERAHELARRPHEAGRPE</sequence>
<dbReference type="AlphaFoldDB" id="A0A554N8J0"/>
<feature type="compositionally biased region" description="Basic and acidic residues" evidence="1">
    <location>
        <begin position="133"/>
        <end position="152"/>
    </location>
</feature>
<evidence type="ECO:0000256" key="1">
    <source>
        <dbReference type="SAM" id="MobiDB-lite"/>
    </source>
</evidence>
<organism evidence="3 4">
    <name type="scientific">Haloglomus irregulare</name>
    <dbReference type="NCBI Taxonomy" id="2234134"/>
    <lineage>
        <taxon>Archaea</taxon>
        <taxon>Methanobacteriati</taxon>
        <taxon>Methanobacteriota</taxon>
        <taxon>Stenosarchaea group</taxon>
        <taxon>Halobacteria</taxon>
        <taxon>Halobacteriales</taxon>
        <taxon>Natronomonadaceae</taxon>
        <taxon>Haloglomus</taxon>
    </lineage>
</organism>
<dbReference type="InterPro" id="IPR012337">
    <property type="entry name" value="RNaseH-like_sf"/>
</dbReference>
<dbReference type="GO" id="GO:0004523">
    <property type="term" value="F:RNA-DNA hybrid ribonuclease activity"/>
    <property type="evidence" value="ECO:0007669"/>
    <property type="project" value="InterPro"/>
</dbReference>
<feature type="domain" description="RNase H type-1" evidence="2">
    <location>
        <begin position="24"/>
        <end position="144"/>
    </location>
</feature>
<accession>A0A554N8J0</accession>
<dbReference type="InterPro" id="IPR002156">
    <property type="entry name" value="RNaseH_domain"/>
</dbReference>
<evidence type="ECO:0000313" key="3">
    <source>
        <dbReference type="EMBL" id="TSD13714.1"/>
    </source>
</evidence>
<dbReference type="EMBL" id="QMDX01000006">
    <property type="protein sequence ID" value="TSD13714.1"/>
    <property type="molecule type" value="Genomic_DNA"/>
</dbReference>
<keyword evidence="4" id="KW-1185">Reference proteome</keyword>
<gene>
    <name evidence="3" type="ORF">DP107_11135</name>
</gene>
<dbReference type="Gene3D" id="3.30.420.10">
    <property type="entry name" value="Ribonuclease H-like superfamily/Ribonuclease H"/>
    <property type="match status" value="1"/>
</dbReference>
<dbReference type="InterPro" id="IPR036397">
    <property type="entry name" value="RNaseH_sf"/>
</dbReference>
<feature type="region of interest" description="Disordered" evidence="1">
    <location>
        <begin position="130"/>
        <end position="152"/>
    </location>
</feature>
<reference evidence="3 4" key="1">
    <citation type="submission" date="2018-06" db="EMBL/GenBank/DDBJ databases">
        <title>Natronomonas sp. F16-60 a new haloarchaeon isolated from a solar saltern of Isla Cristina, Huelva, Spain.</title>
        <authorList>
            <person name="Duran-Viseras A."/>
            <person name="Sanchez-Porro C."/>
            <person name="Ventosa A."/>
        </authorList>
    </citation>
    <scope>NUCLEOTIDE SEQUENCE [LARGE SCALE GENOMIC DNA]</scope>
    <source>
        <strain evidence="3 4">F16-60</strain>
    </source>
</reference>